<dbReference type="InterPro" id="IPR004839">
    <property type="entry name" value="Aminotransferase_I/II_large"/>
</dbReference>
<dbReference type="GO" id="GO:0030170">
    <property type="term" value="F:pyridoxal phosphate binding"/>
    <property type="evidence" value="ECO:0007669"/>
    <property type="project" value="UniProtKB-UniRule"/>
</dbReference>
<dbReference type="GO" id="GO:0010285">
    <property type="term" value="F:L,L-diaminopimelate aminotransferase activity"/>
    <property type="evidence" value="ECO:0007669"/>
    <property type="project" value="UniProtKB-EC"/>
</dbReference>
<name>A0A7X2N4R8_9FIRM</name>
<dbReference type="Gene3D" id="3.40.640.10">
    <property type="entry name" value="Type I PLP-dependent aspartate aminotransferase-like (Major domain)"/>
    <property type="match status" value="1"/>
</dbReference>
<dbReference type="GO" id="GO:0009089">
    <property type="term" value="P:lysine biosynthetic process via diaminopimelate"/>
    <property type="evidence" value="ECO:0007669"/>
    <property type="project" value="UniProtKB-UniPathway"/>
</dbReference>
<dbReference type="EC" id="2.6.1.-" evidence="7"/>
<evidence type="ECO:0000256" key="2">
    <source>
        <dbReference type="ARBA" id="ARBA00004982"/>
    </source>
</evidence>
<dbReference type="CDD" id="cd00609">
    <property type="entry name" value="AAT_like"/>
    <property type="match status" value="1"/>
</dbReference>
<protein>
    <recommendedName>
        <fullName evidence="7">Aminotransferase</fullName>
        <ecNumber evidence="7">2.6.1.-</ecNumber>
    </recommendedName>
</protein>
<keyword evidence="10" id="KW-1185">Reference proteome</keyword>
<dbReference type="InterPro" id="IPR019942">
    <property type="entry name" value="DapL/ALD1"/>
</dbReference>
<feature type="domain" description="Aminotransferase class I/classII large" evidence="8">
    <location>
        <begin position="36"/>
        <end position="388"/>
    </location>
</feature>
<sequence length="393" mass="43790">MSIKVNENYKNLAQNYLFKTIAEKVSAYTQANPDKKIIRLGIGDVTLPLTPSVIEAMHKAVDEMGHQETFKGYGSEAGYDFAIDAVRNHYEKSGVILKKNEVFISDGAKSDCGNITDIFGDNEILIPDPVYPVYLDSNVMCGRKVQFIAANQENGFLPLPDAIEKKSYIIYICSPNNPTGAVYNKEQLKQWVDFANESESVIIFDSAYEAFIHGDYPHSIFEIEGSRTCAIEICSLSKTAGFTGTRMGWTIVPEELVCSGTALNPMWNRRQSTKFNGTAYIIQRGGQAALSEEGFKECQENIAYYMENAKLIASALDEKGIWYTGGISSPYIWLKCPNNMSSWEFFDYLLNELQIVGTPGCGFGPQGEGYFRLTSFGSREATLEAIERMKKGL</sequence>
<evidence type="ECO:0000256" key="6">
    <source>
        <dbReference type="ARBA" id="ARBA00051934"/>
    </source>
</evidence>
<keyword evidence="5" id="KW-0663">Pyridoxal phosphate</keyword>
<dbReference type="InterPro" id="IPR004838">
    <property type="entry name" value="NHTrfase_class1_PyrdxlP-BS"/>
</dbReference>
<keyword evidence="3 7" id="KW-0032">Aminotransferase</keyword>
<organism evidence="9 10">
    <name type="scientific">Floccifex porci</name>
    <dbReference type="NCBI Taxonomy" id="2606629"/>
    <lineage>
        <taxon>Bacteria</taxon>
        <taxon>Bacillati</taxon>
        <taxon>Bacillota</taxon>
        <taxon>Erysipelotrichia</taxon>
        <taxon>Erysipelotrichales</taxon>
        <taxon>Erysipelotrichaceae</taxon>
        <taxon>Floccifex</taxon>
    </lineage>
</organism>
<comment type="similarity">
    <text evidence="7">Belongs to the class-I pyridoxal-phosphate-dependent aminotransferase family.</text>
</comment>
<reference evidence="9 10" key="1">
    <citation type="submission" date="2019-08" db="EMBL/GenBank/DDBJ databases">
        <title>In-depth cultivation of the pig gut microbiome towards novel bacterial diversity and tailored functional studies.</title>
        <authorList>
            <person name="Wylensek D."/>
            <person name="Hitch T.C.A."/>
            <person name="Clavel T."/>
        </authorList>
    </citation>
    <scope>NUCLEOTIDE SEQUENCE [LARGE SCALE GENOMIC DNA]</scope>
    <source>
        <strain evidence="9 10">LKV-178-WT-2G</strain>
    </source>
</reference>
<dbReference type="EMBL" id="VUMM01000035">
    <property type="protein sequence ID" value="MSS02437.1"/>
    <property type="molecule type" value="Genomic_DNA"/>
</dbReference>
<dbReference type="PANTHER" id="PTHR43144">
    <property type="entry name" value="AMINOTRANSFERASE"/>
    <property type="match status" value="1"/>
</dbReference>
<keyword evidence="4 7" id="KW-0808">Transferase</keyword>
<gene>
    <name evidence="9" type="ORF">FYJ50_10180</name>
</gene>
<dbReference type="PROSITE" id="PS00105">
    <property type="entry name" value="AA_TRANSFER_CLASS_1"/>
    <property type="match status" value="1"/>
</dbReference>
<dbReference type="InterPro" id="IPR015424">
    <property type="entry name" value="PyrdxlP-dep_Trfase"/>
</dbReference>
<dbReference type="Pfam" id="PF00155">
    <property type="entry name" value="Aminotran_1_2"/>
    <property type="match status" value="1"/>
</dbReference>
<dbReference type="InterPro" id="IPR015422">
    <property type="entry name" value="PyrdxlP-dep_Trfase_small"/>
</dbReference>
<evidence type="ECO:0000256" key="4">
    <source>
        <dbReference type="ARBA" id="ARBA00022679"/>
    </source>
</evidence>
<dbReference type="RefSeq" id="WP_154461638.1">
    <property type="nucleotide sequence ID" value="NZ_JAQYTQ010000012.1"/>
</dbReference>
<dbReference type="SUPFAM" id="SSF53383">
    <property type="entry name" value="PLP-dependent transferases"/>
    <property type="match status" value="1"/>
</dbReference>
<comment type="catalytic activity">
    <reaction evidence="6">
        <text>(2S,6S)-2,6-diaminopimelate + 2-oxoglutarate = (S)-2,3,4,5-tetrahydrodipicolinate + L-glutamate + H2O + H(+)</text>
        <dbReference type="Rhea" id="RHEA:23988"/>
        <dbReference type="ChEBI" id="CHEBI:15377"/>
        <dbReference type="ChEBI" id="CHEBI:15378"/>
        <dbReference type="ChEBI" id="CHEBI:16810"/>
        <dbReference type="ChEBI" id="CHEBI:16845"/>
        <dbReference type="ChEBI" id="CHEBI:29985"/>
        <dbReference type="ChEBI" id="CHEBI:57609"/>
        <dbReference type="EC" id="2.6.1.83"/>
    </reaction>
</comment>
<dbReference type="InterPro" id="IPR015421">
    <property type="entry name" value="PyrdxlP-dep_Trfase_major"/>
</dbReference>
<evidence type="ECO:0000256" key="7">
    <source>
        <dbReference type="RuleBase" id="RU000481"/>
    </source>
</evidence>
<proteinExistence type="inferred from homology"/>
<evidence type="ECO:0000259" key="8">
    <source>
        <dbReference type="Pfam" id="PF00155"/>
    </source>
</evidence>
<dbReference type="FunFam" id="3.40.640.10:FF:000099">
    <property type="entry name" value="LL-diaminopimelate aminotransferase, chloroplastic"/>
    <property type="match status" value="1"/>
</dbReference>
<dbReference type="UniPathway" id="UPA00034">
    <property type="reaction ID" value="UER00466"/>
</dbReference>
<comment type="pathway">
    <text evidence="2">Amino-acid biosynthesis; L-lysine biosynthesis via DAP pathway; LL-2,6-diaminopimelate from (S)-tetrahydrodipicolinate (aminotransferase route): step 1/1.</text>
</comment>
<evidence type="ECO:0000313" key="10">
    <source>
        <dbReference type="Proteomes" id="UP000470082"/>
    </source>
</evidence>
<evidence type="ECO:0000313" key="9">
    <source>
        <dbReference type="EMBL" id="MSS02437.1"/>
    </source>
</evidence>
<dbReference type="Proteomes" id="UP000470082">
    <property type="component" value="Unassembled WGS sequence"/>
</dbReference>
<dbReference type="Gene3D" id="3.90.1150.10">
    <property type="entry name" value="Aspartate Aminotransferase, domain 1"/>
    <property type="match status" value="1"/>
</dbReference>
<accession>A0A7X2N4R8</accession>
<evidence type="ECO:0000256" key="5">
    <source>
        <dbReference type="ARBA" id="ARBA00022898"/>
    </source>
</evidence>
<dbReference type="HAMAP" id="MF_01642">
    <property type="entry name" value="DapL_aminotrans_1"/>
    <property type="match status" value="1"/>
</dbReference>
<dbReference type="AlphaFoldDB" id="A0A7X2N4R8"/>
<dbReference type="NCBIfam" id="TIGR03542">
    <property type="entry name" value="DAPAT_plant"/>
    <property type="match status" value="1"/>
</dbReference>
<evidence type="ECO:0000256" key="3">
    <source>
        <dbReference type="ARBA" id="ARBA00022576"/>
    </source>
</evidence>
<comment type="caution">
    <text evidence="9">The sequence shown here is derived from an EMBL/GenBank/DDBJ whole genome shotgun (WGS) entry which is preliminary data.</text>
</comment>
<evidence type="ECO:0000256" key="1">
    <source>
        <dbReference type="ARBA" id="ARBA00001933"/>
    </source>
</evidence>
<comment type="cofactor">
    <cofactor evidence="1 7">
        <name>pyridoxal 5'-phosphate</name>
        <dbReference type="ChEBI" id="CHEBI:597326"/>
    </cofactor>
</comment>